<dbReference type="OrthoDB" id="6500128at2759"/>
<evidence type="ECO:0000256" key="9">
    <source>
        <dbReference type="ARBA" id="ARBA00023136"/>
    </source>
</evidence>
<feature type="transmembrane region" description="Helical" evidence="11">
    <location>
        <begin position="862"/>
        <end position="892"/>
    </location>
</feature>
<dbReference type="CDD" id="cd03250">
    <property type="entry name" value="ABCC_MRP_domain1"/>
    <property type="match status" value="1"/>
</dbReference>
<evidence type="ECO:0000313" key="15">
    <source>
        <dbReference type="EMBL" id="CAF1568090.1"/>
    </source>
</evidence>
<dbReference type="InterPro" id="IPR011527">
    <property type="entry name" value="ABC1_TM_dom"/>
</dbReference>
<dbReference type="PROSITE" id="PS50929">
    <property type="entry name" value="ABC_TM1F"/>
    <property type="match status" value="2"/>
</dbReference>
<comment type="subcellular location">
    <subcellularLocation>
        <location evidence="1">Membrane</location>
        <topology evidence="1">Multi-pass membrane protein</topology>
    </subcellularLocation>
</comment>
<dbReference type="Gene3D" id="1.20.1560.10">
    <property type="entry name" value="ABC transporter type 1, transmembrane domain"/>
    <property type="match status" value="2"/>
</dbReference>
<keyword evidence="7" id="KW-0067">ATP-binding</keyword>
<dbReference type="InterPro" id="IPR036640">
    <property type="entry name" value="ABC1_TM_sf"/>
</dbReference>
<evidence type="ECO:0000256" key="6">
    <source>
        <dbReference type="ARBA" id="ARBA00022741"/>
    </source>
</evidence>
<evidence type="ECO:0000256" key="5">
    <source>
        <dbReference type="ARBA" id="ARBA00022737"/>
    </source>
</evidence>
<feature type="transmembrane region" description="Helical" evidence="11">
    <location>
        <begin position="171"/>
        <end position="190"/>
    </location>
</feature>
<feature type="domain" description="ABC transmembrane type-1" evidence="13">
    <location>
        <begin position="132"/>
        <end position="416"/>
    </location>
</feature>
<dbReference type="Proteomes" id="UP000663828">
    <property type="component" value="Unassembled WGS sequence"/>
</dbReference>
<dbReference type="Pfam" id="PF00005">
    <property type="entry name" value="ABC_tran"/>
    <property type="match status" value="2"/>
</dbReference>
<dbReference type="GO" id="GO:0005524">
    <property type="term" value="F:ATP binding"/>
    <property type="evidence" value="ECO:0007669"/>
    <property type="project" value="UniProtKB-KW"/>
</dbReference>
<evidence type="ECO:0000256" key="4">
    <source>
        <dbReference type="ARBA" id="ARBA00022692"/>
    </source>
</evidence>
<dbReference type="InterPro" id="IPR017871">
    <property type="entry name" value="ABC_transporter-like_CS"/>
</dbReference>
<dbReference type="SMART" id="SM00382">
    <property type="entry name" value="AAA"/>
    <property type="match status" value="2"/>
</dbReference>
<keyword evidence="6" id="KW-0547">Nucleotide-binding</keyword>
<protein>
    <submittedName>
        <fullName evidence="15">Uncharacterized protein</fullName>
    </submittedName>
</protein>
<dbReference type="InterPro" id="IPR003593">
    <property type="entry name" value="AAA+_ATPase"/>
</dbReference>
<dbReference type="CDD" id="cd18579">
    <property type="entry name" value="ABC_6TM_ABCC_D1"/>
    <property type="match status" value="1"/>
</dbReference>
<feature type="compositionally biased region" description="Polar residues" evidence="10">
    <location>
        <begin position="16"/>
        <end position="25"/>
    </location>
</feature>
<comment type="caution">
    <text evidence="15">The sequence shown here is derived from an EMBL/GenBank/DDBJ whole genome shotgun (WGS) entry which is preliminary data.</text>
</comment>
<dbReference type="FunFam" id="3.40.50.300:FF:000997">
    <property type="entry name" value="Multidrug resistance-associated protein 1"/>
    <property type="match status" value="1"/>
</dbReference>
<keyword evidence="4 11" id="KW-0812">Transmembrane</keyword>
<feature type="domain" description="ABC transmembrane type-1" evidence="13">
    <location>
        <begin position="737"/>
        <end position="1019"/>
    </location>
</feature>
<evidence type="ECO:0000313" key="16">
    <source>
        <dbReference type="Proteomes" id="UP000663828"/>
    </source>
</evidence>
<dbReference type="FunFam" id="1.20.1560.10:FF:000013">
    <property type="entry name" value="ABC transporter C family member 2"/>
    <property type="match status" value="1"/>
</dbReference>
<dbReference type="PROSITE" id="PS50893">
    <property type="entry name" value="ABC_TRANSPORTER_2"/>
    <property type="match status" value="2"/>
</dbReference>
<dbReference type="FunFam" id="3.40.50.300:FF:000163">
    <property type="entry name" value="Multidrug resistance-associated protein member 4"/>
    <property type="match status" value="1"/>
</dbReference>
<dbReference type="GO" id="GO:0016887">
    <property type="term" value="F:ATP hydrolysis activity"/>
    <property type="evidence" value="ECO:0007669"/>
    <property type="project" value="InterPro"/>
</dbReference>
<feature type="transmembrane region" description="Helical" evidence="11">
    <location>
        <begin position="735"/>
        <end position="754"/>
    </location>
</feature>
<evidence type="ECO:0000256" key="1">
    <source>
        <dbReference type="ARBA" id="ARBA00004141"/>
    </source>
</evidence>
<evidence type="ECO:0000256" key="3">
    <source>
        <dbReference type="ARBA" id="ARBA00022448"/>
    </source>
</evidence>
<feature type="compositionally biased region" description="Basic and acidic residues" evidence="10">
    <location>
        <begin position="1"/>
        <end position="13"/>
    </location>
</feature>
<feature type="domain" description="ABC transporter" evidence="12">
    <location>
        <begin position="1058"/>
        <end position="1285"/>
    </location>
</feature>
<feature type="region of interest" description="Disordered" evidence="10">
    <location>
        <begin position="1"/>
        <end position="37"/>
    </location>
</feature>
<sequence>MAQDQMHNDKEALLRGNSSSYGSNDNKNDSYAWRTRPPSLSDTDLNRFHTNPRPSRLEWAQSSCFRWIHVLFWWWLNPLLSLGQKQTLTDDDLDDLPHDDRCSVLFKKLLIYDWSIATTWRIILRAFAKETFFIGLILLPHTAARLAQPLFIRAIVDHISQKEHISVHMNAGILLAIGFFLSSILQALLYQHALFLSTKLGIRIRNALSSTIYQHLLSISMSSLQQISAAQTINLIANDASKFEEFWFYGHFLWAAPLEAIVGFGLLSWIIGLLPTCFAFIVLLFLVPLQLVFSKYFTQYRKKTIVCTDKRIKTYSELLDACQTVKMYSWEKPMKERVYKLREDEMESIQHASHLRAFNKAVFFISPCMIALVAFGGLWSLGFQLTPADVFTALAFFGQIRLTFTNLMPIAIERLSSMLIASKRIDEFMRLKTIQSSKRQLLESNDTRRGSKSGAIVMQDASFTWGDNNTSLSSLSIDIKPGQLVGVFGSVGSGKSSLLAAILGEMNLISGNIQVNGRLSYALQSAWIFADTIRANILLGKKFDQERYERVLHACCLDVDLKAFGTAGDLTIIGDKGINLSGGQKARVSLARALYVNADIYLLDDPLSPVDSKVAKRIFDTCIGPEGILKDKTRVLVTHQTHFLVSSDQCFLLDNGRIKKTGAFTHLSIEYEHMFRPTTNTKTEEQADEMEEITSAELDLSKSISDTKSILHDEISITAGASWSVWCRLFTASPLGWFGFILLIVSLLSGEILYDTSTYWLAIWSRKSYIVQQHVLSYAYIYFGLATGTIIIGILRADYWFYIMLCGSSRLHNRMLHSILYTSTRFFESNSTGRILHRASRDQYLIDELLPMALFEMVQASLILAGSLTIIILVNPLTIILLIIVIPICGYLRHYYARPNHQFKRLENATRSPVLALFSSSLNGLSTIRAFKVKDNFLQTFVSRIDANTRAYIPLLGGIHWFGLRLDFIAATFVLIVATLSVIAGHKMDASMVALSLTCSLNLVGRLQYSMRQLSEAENLMISAERIDEYTRLPPEEDNGGGEGLIQPPSDWPSCGSIEFRNYTLRYRPELEPVLNNLNLIIERNEKIGIIGRTGAGKSSVFQGIFRFVMRSAVKGEILIDGIDISRVKLDRLRSHLSIIPQIPVLFSGTLRYNLDPSGIYTDQQCFDALDAVQLKHRVCNHSDGLYLSVAEYGSNFSVGECQLICIARAILKKSKILLIDEATANVDQQTDALIQAAMSERFCDRTILTIAHRLNTIAHSDRILVMERGRIANVDIPKNILDQQ</sequence>
<reference evidence="15" key="1">
    <citation type="submission" date="2021-02" db="EMBL/GenBank/DDBJ databases">
        <authorList>
            <person name="Nowell W R."/>
        </authorList>
    </citation>
    <scope>NUCLEOTIDE SEQUENCE</scope>
</reference>
<dbReference type="SUPFAM" id="SSF90123">
    <property type="entry name" value="ABC transporter transmembrane region"/>
    <property type="match status" value="2"/>
</dbReference>
<evidence type="ECO:0000256" key="10">
    <source>
        <dbReference type="SAM" id="MobiDB-lite"/>
    </source>
</evidence>
<dbReference type="CDD" id="cd18580">
    <property type="entry name" value="ABC_6TM_ABCC_D2"/>
    <property type="match status" value="1"/>
</dbReference>
<keyword evidence="8 11" id="KW-1133">Transmembrane helix</keyword>
<dbReference type="InterPro" id="IPR027417">
    <property type="entry name" value="P-loop_NTPase"/>
</dbReference>
<feature type="transmembrane region" description="Helical" evidence="11">
    <location>
        <begin position="775"/>
        <end position="795"/>
    </location>
</feature>
<feature type="transmembrane region" description="Helical" evidence="11">
    <location>
        <begin position="951"/>
        <end position="978"/>
    </location>
</feature>
<name>A0A815YBH3_ADIRI</name>
<evidence type="ECO:0000313" key="14">
    <source>
        <dbReference type="EMBL" id="CAF1377416.1"/>
    </source>
</evidence>
<organism evidence="15 16">
    <name type="scientific">Adineta ricciae</name>
    <name type="common">Rotifer</name>
    <dbReference type="NCBI Taxonomy" id="249248"/>
    <lineage>
        <taxon>Eukaryota</taxon>
        <taxon>Metazoa</taxon>
        <taxon>Spiralia</taxon>
        <taxon>Gnathifera</taxon>
        <taxon>Rotifera</taxon>
        <taxon>Eurotatoria</taxon>
        <taxon>Bdelloidea</taxon>
        <taxon>Adinetida</taxon>
        <taxon>Adinetidae</taxon>
        <taxon>Adineta</taxon>
    </lineage>
</organism>
<dbReference type="EMBL" id="CAJNOJ010000295">
    <property type="protein sequence ID" value="CAF1377416.1"/>
    <property type="molecule type" value="Genomic_DNA"/>
</dbReference>
<feature type="transmembrane region" description="Helical" evidence="11">
    <location>
        <begin position="246"/>
        <end position="267"/>
    </location>
</feature>
<comment type="similarity">
    <text evidence="2">Belongs to the ABC transporter superfamily. ABCC family. Conjugate transporter (TC 3.A.1.208) subfamily.</text>
</comment>
<dbReference type="CDD" id="cd03244">
    <property type="entry name" value="ABCC_MRP_domain2"/>
    <property type="match status" value="1"/>
</dbReference>
<feature type="transmembrane region" description="Helical" evidence="11">
    <location>
        <begin position="273"/>
        <end position="293"/>
    </location>
</feature>
<dbReference type="PANTHER" id="PTHR24223:SF456">
    <property type="entry name" value="MULTIDRUG RESISTANCE-ASSOCIATED PROTEIN LETHAL(2)03659"/>
    <property type="match status" value="1"/>
</dbReference>
<dbReference type="PANTHER" id="PTHR24223">
    <property type="entry name" value="ATP-BINDING CASSETTE SUB-FAMILY C"/>
    <property type="match status" value="1"/>
</dbReference>
<gene>
    <name evidence="14" type="ORF">EDS130_LOCUS34726</name>
    <name evidence="15" type="ORF">XAT740_LOCUS44205</name>
</gene>
<dbReference type="PROSITE" id="PS00211">
    <property type="entry name" value="ABC_TRANSPORTER_1"/>
    <property type="match status" value="2"/>
</dbReference>
<evidence type="ECO:0000259" key="12">
    <source>
        <dbReference type="PROSITE" id="PS50893"/>
    </source>
</evidence>
<keyword evidence="5" id="KW-0677">Repeat</keyword>
<keyword evidence="9 11" id="KW-0472">Membrane</keyword>
<proteinExistence type="inferred from homology"/>
<dbReference type="InterPro" id="IPR050173">
    <property type="entry name" value="ABC_transporter_C-like"/>
</dbReference>
<evidence type="ECO:0000256" key="7">
    <source>
        <dbReference type="ARBA" id="ARBA00022840"/>
    </source>
</evidence>
<keyword evidence="16" id="KW-1185">Reference proteome</keyword>
<dbReference type="InterPro" id="IPR044746">
    <property type="entry name" value="ABCC_6TM_D1"/>
</dbReference>
<dbReference type="GO" id="GO:0016020">
    <property type="term" value="C:membrane"/>
    <property type="evidence" value="ECO:0007669"/>
    <property type="project" value="UniProtKB-SubCell"/>
</dbReference>
<dbReference type="Gene3D" id="3.40.50.300">
    <property type="entry name" value="P-loop containing nucleotide triphosphate hydrolases"/>
    <property type="match status" value="2"/>
</dbReference>
<evidence type="ECO:0000256" key="8">
    <source>
        <dbReference type="ARBA" id="ARBA00022989"/>
    </source>
</evidence>
<dbReference type="EMBL" id="CAJNOR010005569">
    <property type="protein sequence ID" value="CAF1568090.1"/>
    <property type="molecule type" value="Genomic_DNA"/>
</dbReference>
<dbReference type="InterPro" id="IPR003439">
    <property type="entry name" value="ABC_transporter-like_ATP-bd"/>
</dbReference>
<feature type="transmembrane region" description="Helical" evidence="11">
    <location>
        <begin position="361"/>
        <end position="381"/>
    </location>
</feature>
<dbReference type="SUPFAM" id="SSF52540">
    <property type="entry name" value="P-loop containing nucleoside triphosphate hydrolases"/>
    <property type="match status" value="2"/>
</dbReference>
<feature type="domain" description="ABC transporter" evidence="12">
    <location>
        <begin position="456"/>
        <end position="680"/>
    </location>
</feature>
<dbReference type="InterPro" id="IPR044726">
    <property type="entry name" value="ABCC_6TM_D2"/>
</dbReference>
<dbReference type="Pfam" id="PF00664">
    <property type="entry name" value="ABC_membrane"/>
    <property type="match status" value="2"/>
</dbReference>
<dbReference type="GO" id="GO:0140359">
    <property type="term" value="F:ABC-type transporter activity"/>
    <property type="evidence" value="ECO:0007669"/>
    <property type="project" value="InterPro"/>
</dbReference>
<evidence type="ECO:0000256" key="2">
    <source>
        <dbReference type="ARBA" id="ARBA00009726"/>
    </source>
</evidence>
<accession>A0A815YBH3</accession>
<dbReference type="Proteomes" id="UP000663852">
    <property type="component" value="Unassembled WGS sequence"/>
</dbReference>
<keyword evidence="3" id="KW-0813">Transport</keyword>
<evidence type="ECO:0000259" key="13">
    <source>
        <dbReference type="PROSITE" id="PS50929"/>
    </source>
</evidence>
<evidence type="ECO:0000256" key="11">
    <source>
        <dbReference type="SAM" id="Phobius"/>
    </source>
</evidence>